<gene>
    <name evidence="2" type="ORF">B0G92_1931</name>
    <name evidence="3" type="ORF">CLV50_2502</name>
</gene>
<evidence type="ECO:0000313" key="5">
    <source>
        <dbReference type="Proteomes" id="UP000275027"/>
    </source>
</evidence>
<keyword evidence="4" id="KW-1185">Reference proteome</keyword>
<dbReference type="AlphaFoldDB" id="A0A497TZJ1"/>
<evidence type="ECO:0000313" key="3">
    <source>
        <dbReference type="EMBL" id="RLJ24611.1"/>
    </source>
</evidence>
<dbReference type="RefSeq" id="WP_180326420.1">
    <property type="nucleotide sequence ID" value="NZ_JAVHXU010000083.1"/>
</dbReference>
<feature type="compositionally biased region" description="Polar residues" evidence="1">
    <location>
        <begin position="41"/>
        <end position="50"/>
    </location>
</feature>
<dbReference type="EMBL" id="RCCB01000012">
    <property type="protein sequence ID" value="RLJ24611.1"/>
    <property type="molecule type" value="Genomic_DNA"/>
</dbReference>
<feature type="compositionally biased region" description="Basic and acidic residues" evidence="1">
    <location>
        <begin position="24"/>
        <end position="38"/>
    </location>
</feature>
<name>A0A497TZJ1_9FLAO</name>
<evidence type="ECO:0000313" key="2">
    <source>
        <dbReference type="EMBL" id="PKW30273.1"/>
    </source>
</evidence>
<reference evidence="2 4" key="1">
    <citation type="submission" date="2017-12" db="EMBL/GenBank/DDBJ databases">
        <title>Genomic Encyclopedia of Type Strains, Phase III (KMG-III): the genomes of soil and plant-associated and newly described type strains.</title>
        <authorList>
            <person name="Whitman W."/>
        </authorList>
    </citation>
    <scope>NUCLEOTIDE SEQUENCE [LARGE SCALE GENOMIC DNA]</scope>
    <source>
        <strain evidence="2 4">IP-10</strain>
    </source>
</reference>
<evidence type="ECO:0000256" key="1">
    <source>
        <dbReference type="SAM" id="MobiDB-lite"/>
    </source>
</evidence>
<organism evidence="3 5">
    <name type="scientific">Flavobacterium lindanitolerans</name>
    <dbReference type="NCBI Taxonomy" id="428988"/>
    <lineage>
        <taxon>Bacteria</taxon>
        <taxon>Pseudomonadati</taxon>
        <taxon>Bacteroidota</taxon>
        <taxon>Flavobacteriia</taxon>
        <taxon>Flavobacteriales</taxon>
        <taxon>Flavobacteriaceae</taxon>
        <taxon>Flavobacterium</taxon>
    </lineage>
</organism>
<accession>A0A497TZJ1</accession>
<dbReference type="Proteomes" id="UP000275027">
    <property type="component" value="Unassembled WGS sequence"/>
</dbReference>
<feature type="region of interest" description="Disordered" evidence="1">
    <location>
        <begin position="1"/>
        <end position="50"/>
    </location>
</feature>
<reference evidence="3 5" key="2">
    <citation type="submission" date="2018-10" db="EMBL/GenBank/DDBJ databases">
        <title>Genomic Encyclopedia of Archaeal and Bacterial Type Strains, Phase II (KMG-II): from individual species to whole genera.</title>
        <authorList>
            <person name="Goeker M."/>
        </authorList>
    </citation>
    <scope>NUCLEOTIDE SEQUENCE [LARGE SCALE GENOMIC DNA]</scope>
    <source>
        <strain evidence="3 5">DSM 21886</strain>
    </source>
</reference>
<dbReference type="Proteomes" id="UP000233767">
    <property type="component" value="Unassembled WGS sequence"/>
</dbReference>
<dbReference type="EMBL" id="PJND01000007">
    <property type="protein sequence ID" value="PKW30273.1"/>
    <property type="molecule type" value="Genomic_DNA"/>
</dbReference>
<evidence type="ECO:0000313" key="4">
    <source>
        <dbReference type="Proteomes" id="UP000233767"/>
    </source>
</evidence>
<feature type="compositionally biased region" description="Basic residues" evidence="1">
    <location>
        <begin position="11"/>
        <end position="23"/>
    </location>
</feature>
<comment type="caution">
    <text evidence="3">The sequence shown here is derived from an EMBL/GenBank/DDBJ whole genome shotgun (WGS) entry which is preliminary data.</text>
</comment>
<feature type="compositionally biased region" description="Basic and acidic residues" evidence="1">
    <location>
        <begin position="1"/>
        <end position="10"/>
    </location>
</feature>
<sequence>MGRRNETNRLEHKKKTDQKKKREQKAEKLRKNKLKEIIKMNNASNEAQTE</sequence>
<protein>
    <submittedName>
        <fullName evidence="3">Uncharacterized protein</fullName>
    </submittedName>
</protein>
<proteinExistence type="predicted"/>